<feature type="compositionally biased region" description="Gly residues" evidence="10">
    <location>
        <begin position="1"/>
        <end position="12"/>
    </location>
</feature>
<evidence type="ECO:0000256" key="8">
    <source>
        <dbReference type="ARBA" id="ARBA00023242"/>
    </source>
</evidence>
<evidence type="ECO:0000256" key="2">
    <source>
        <dbReference type="ARBA" id="ARBA00022723"/>
    </source>
</evidence>
<keyword evidence="4" id="KW-0862">Zinc</keyword>
<evidence type="ECO:0000256" key="5">
    <source>
        <dbReference type="ARBA" id="ARBA00023015"/>
    </source>
</evidence>
<evidence type="ECO:0000256" key="1">
    <source>
        <dbReference type="ARBA" id="ARBA00004123"/>
    </source>
</evidence>
<evidence type="ECO:0000256" key="4">
    <source>
        <dbReference type="ARBA" id="ARBA00022833"/>
    </source>
</evidence>
<evidence type="ECO:0000256" key="3">
    <source>
        <dbReference type="ARBA" id="ARBA00022771"/>
    </source>
</evidence>
<gene>
    <name evidence="12" type="ORF">PVAP13_7NG273800</name>
</gene>
<evidence type="ECO:0000313" key="13">
    <source>
        <dbReference type="Proteomes" id="UP000823388"/>
    </source>
</evidence>
<dbReference type="Proteomes" id="UP000823388">
    <property type="component" value="Chromosome 7N"/>
</dbReference>
<reference evidence="12" key="1">
    <citation type="submission" date="2020-05" db="EMBL/GenBank/DDBJ databases">
        <title>WGS assembly of Panicum virgatum.</title>
        <authorList>
            <person name="Lovell J.T."/>
            <person name="Jenkins J."/>
            <person name="Shu S."/>
            <person name="Juenger T.E."/>
            <person name="Schmutz J."/>
        </authorList>
    </citation>
    <scope>NUCLEOTIDE SEQUENCE</scope>
    <source>
        <strain evidence="12">AP13</strain>
    </source>
</reference>
<keyword evidence="8" id="KW-0539">Nucleus</keyword>
<comment type="subcellular location">
    <subcellularLocation>
        <location evidence="1">Nucleus</location>
    </subcellularLocation>
</comment>
<keyword evidence="6" id="KW-0238">DNA-binding</keyword>
<dbReference type="AlphaFoldDB" id="A0A8T0PZ72"/>
<keyword evidence="5" id="KW-0805">Transcription regulation</keyword>
<organism evidence="12 13">
    <name type="scientific">Panicum virgatum</name>
    <name type="common">Blackwell switchgrass</name>
    <dbReference type="NCBI Taxonomy" id="38727"/>
    <lineage>
        <taxon>Eukaryota</taxon>
        <taxon>Viridiplantae</taxon>
        <taxon>Streptophyta</taxon>
        <taxon>Embryophyta</taxon>
        <taxon>Tracheophyta</taxon>
        <taxon>Spermatophyta</taxon>
        <taxon>Magnoliopsida</taxon>
        <taxon>Liliopsida</taxon>
        <taxon>Poales</taxon>
        <taxon>Poaceae</taxon>
        <taxon>PACMAD clade</taxon>
        <taxon>Panicoideae</taxon>
        <taxon>Panicodae</taxon>
        <taxon>Paniceae</taxon>
        <taxon>Panicinae</taxon>
        <taxon>Panicum</taxon>
        <taxon>Panicum sect. Hiantes</taxon>
    </lineage>
</organism>
<name>A0A8T0PZ72_PANVG</name>
<dbReference type="GO" id="GO:0003677">
    <property type="term" value="F:DNA binding"/>
    <property type="evidence" value="ECO:0007669"/>
    <property type="project" value="UniProtKB-KW"/>
</dbReference>
<dbReference type="InterPro" id="IPR004333">
    <property type="entry name" value="SBP_dom"/>
</dbReference>
<feature type="region of interest" description="Disordered" evidence="10">
    <location>
        <begin position="341"/>
        <end position="393"/>
    </location>
</feature>
<keyword evidence="3 9" id="KW-0863">Zinc-finger</keyword>
<feature type="region of interest" description="Disordered" evidence="10">
    <location>
        <begin position="96"/>
        <end position="118"/>
    </location>
</feature>
<evidence type="ECO:0000313" key="12">
    <source>
        <dbReference type="EMBL" id="KAG2567861.1"/>
    </source>
</evidence>
<keyword evidence="7" id="KW-0804">Transcription</keyword>
<feature type="domain" description="SBP-type" evidence="11">
    <location>
        <begin position="125"/>
        <end position="202"/>
    </location>
</feature>
<dbReference type="Gene3D" id="4.10.1100.10">
    <property type="entry name" value="Transcription factor, SBP-box domain"/>
    <property type="match status" value="1"/>
</dbReference>
<dbReference type="GO" id="GO:0008270">
    <property type="term" value="F:zinc ion binding"/>
    <property type="evidence" value="ECO:0007669"/>
    <property type="project" value="UniProtKB-KW"/>
</dbReference>
<dbReference type="FunFam" id="4.10.1100.10:FF:000001">
    <property type="entry name" value="Squamosa promoter-binding-like protein 14"/>
    <property type="match status" value="1"/>
</dbReference>
<dbReference type="Pfam" id="PF03110">
    <property type="entry name" value="SBP"/>
    <property type="match status" value="1"/>
</dbReference>
<dbReference type="SUPFAM" id="SSF103612">
    <property type="entry name" value="SBT domain"/>
    <property type="match status" value="1"/>
</dbReference>
<evidence type="ECO:0000256" key="6">
    <source>
        <dbReference type="ARBA" id="ARBA00023125"/>
    </source>
</evidence>
<dbReference type="OrthoDB" id="514967at2759"/>
<dbReference type="EMBL" id="CM029050">
    <property type="protein sequence ID" value="KAG2567861.1"/>
    <property type="molecule type" value="Genomic_DNA"/>
</dbReference>
<dbReference type="InterPro" id="IPR044817">
    <property type="entry name" value="SBP-like"/>
</dbReference>
<evidence type="ECO:0000256" key="10">
    <source>
        <dbReference type="SAM" id="MobiDB-lite"/>
    </source>
</evidence>
<sequence>MEGSGGGSGSGGRSASAAPPWDLGMHWAPAGSSPPYPQQPFVARPGGGAASHHHRHQQQQELTCLKLGKRPCCWAGAVGTPAAQAGAALPPQVHGNGAAAGGASGTAAEGRRKEKAGAATAAAGAPRCQVEGCHAELAGAKDYHRRHKVCAVHSKAPRVVVLGAEQRFCQQCSRFHAVSEFDDAKRSCRRRLAGHNERRRKSNASEAMARGAAHPHAMAPFGHGFLPPCGLPAASPAGALSLLSSARGAGAPWLGPAPYISARSSAALDELIAENRAALLAWHFSDRLAPGRHRLAPPSSAAHHPHNGAGAGGGGRYYHAAPASAGHTTLDLMQTAAAAATTAAPAGAPPFRPVPERAGAAARPPRTKDNGGAAGCSSDDAWAPAGGGGARAL</sequence>
<protein>
    <recommendedName>
        <fullName evidence="11">SBP-type domain-containing protein</fullName>
    </recommendedName>
</protein>
<comment type="caution">
    <text evidence="12">The sequence shown here is derived from an EMBL/GenBank/DDBJ whole genome shotgun (WGS) entry which is preliminary data.</text>
</comment>
<dbReference type="PANTHER" id="PTHR31251:SF222">
    <property type="entry name" value="SQUAMOSA PROMOTER-BINDING-LIKE PROTEIN 7"/>
    <property type="match status" value="1"/>
</dbReference>
<dbReference type="PANTHER" id="PTHR31251">
    <property type="entry name" value="SQUAMOSA PROMOTER-BINDING-LIKE PROTEIN 4"/>
    <property type="match status" value="1"/>
</dbReference>
<dbReference type="PROSITE" id="PS51141">
    <property type="entry name" value="ZF_SBP"/>
    <property type="match status" value="1"/>
</dbReference>
<dbReference type="InterPro" id="IPR036893">
    <property type="entry name" value="SBP_sf"/>
</dbReference>
<feature type="region of interest" description="Disordered" evidence="10">
    <location>
        <begin position="293"/>
        <end position="315"/>
    </location>
</feature>
<evidence type="ECO:0000256" key="9">
    <source>
        <dbReference type="PROSITE-ProRule" id="PRU00470"/>
    </source>
</evidence>
<keyword evidence="13" id="KW-1185">Reference proteome</keyword>
<accession>A0A8T0PZ72</accession>
<feature type="region of interest" description="Disordered" evidence="10">
    <location>
        <begin position="1"/>
        <end position="55"/>
    </location>
</feature>
<dbReference type="GO" id="GO:0005634">
    <property type="term" value="C:nucleus"/>
    <property type="evidence" value="ECO:0007669"/>
    <property type="project" value="UniProtKB-SubCell"/>
</dbReference>
<evidence type="ECO:0000259" key="11">
    <source>
        <dbReference type="PROSITE" id="PS51141"/>
    </source>
</evidence>
<proteinExistence type="predicted"/>
<keyword evidence="2" id="KW-0479">Metal-binding</keyword>
<evidence type="ECO:0000256" key="7">
    <source>
        <dbReference type="ARBA" id="ARBA00023163"/>
    </source>
</evidence>